<name>A0A512RSX2_9BACT</name>
<evidence type="ECO:0000313" key="3">
    <source>
        <dbReference type="Proteomes" id="UP000321436"/>
    </source>
</evidence>
<dbReference type="PROSITE" id="PS00018">
    <property type="entry name" value="EF_HAND_1"/>
    <property type="match status" value="1"/>
</dbReference>
<dbReference type="InterPro" id="IPR026444">
    <property type="entry name" value="Secre_tail"/>
</dbReference>
<organism evidence="2 3">
    <name type="scientific">Chitinophaga cymbidii</name>
    <dbReference type="NCBI Taxonomy" id="1096750"/>
    <lineage>
        <taxon>Bacteria</taxon>
        <taxon>Pseudomonadati</taxon>
        <taxon>Bacteroidota</taxon>
        <taxon>Chitinophagia</taxon>
        <taxon>Chitinophagales</taxon>
        <taxon>Chitinophagaceae</taxon>
        <taxon>Chitinophaga</taxon>
    </lineage>
</organism>
<protein>
    <recommendedName>
        <fullName evidence="4">Secretion system C-terminal sorting domain-containing protein</fullName>
    </recommendedName>
</protein>
<sequence length="524" mass="57844">MRSIIPALALLCCSFGQASAQQGIYIPADGKVCATGALPVTFYLNLQNDGALGSKPGSVLYFLGKRWTNGNGSTLTDEGGTGGIFRFSGNNPLYGNTGRQLLFGGYNAATNSGSSFPNLTIDNPDGLALGDLNDLKIRHTLHFRDGHLFLNGWNLVVGDHMPGQITGYSDRMFVVTGNGVAGGSLYREAVSNLSGSVVFPIGTEPGSYSPVAIRNSGATDVFRARVFDHVYSNAISGSAMPDTFINKTWNIGKNSISNAPVTITFQHTDADETAGYRNNRQNSFLNRYENPHWVAQSSTDITEGNLSTSSMQLAATMHTQQFEAGMQINEYFSKSATRANPGPRIKWVRFEANRLSSSQVGLLWTTWFEVNNDYFEIERRLETENTFTKVGVAPTKAVNGNSLRLLDYNTIDNNDFQGWSYYRLKAVLRNGETEYSEIRPVPPLKQVEIFPNPNYGRFKVRVSGVRAAMRMQISNAWGQVLRQYDIDREGNIEVTDLPAATYFLVIMYRDTQVVMHTAKIVVLK</sequence>
<proteinExistence type="predicted"/>
<keyword evidence="3" id="KW-1185">Reference proteome</keyword>
<dbReference type="Proteomes" id="UP000321436">
    <property type="component" value="Unassembled WGS sequence"/>
</dbReference>
<reference evidence="2 3" key="1">
    <citation type="submission" date="2019-07" db="EMBL/GenBank/DDBJ databases">
        <title>Whole genome shotgun sequence of Chitinophaga cymbidii NBRC 109752.</title>
        <authorList>
            <person name="Hosoyama A."/>
            <person name="Uohara A."/>
            <person name="Ohji S."/>
            <person name="Ichikawa N."/>
        </authorList>
    </citation>
    <scope>NUCLEOTIDE SEQUENCE [LARGE SCALE GENOMIC DNA]</scope>
    <source>
        <strain evidence="2 3">NBRC 109752</strain>
    </source>
</reference>
<dbReference type="RefSeq" id="WP_186831270.1">
    <property type="nucleotide sequence ID" value="NZ_BKAU01000009.1"/>
</dbReference>
<dbReference type="EMBL" id="BKAU01000009">
    <property type="protein sequence ID" value="GEP98800.1"/>
    <property type="molecule type" value="Genomic_DNA"/>
</dbReference>
<evidence type="ECO:0000313" key="2">
    <source>
        <dbReference type="EMBL" id="GEP98800.1"/>
    </source>
</evidence>
<feature type="chain" id="PRO_5022091976" description="Secretion system C-terminal sorting domain-containing protein" evidence="1">
    <location>
        <begin position="21"/>
        <end position="524"/>
    </location>
</feature>
<dbReference type="AlphaFoldDB" id="A0A512RSX2"/>
<dbReference type="NCBIfam" id="TIGR04183">
    <property type="entry name" value="Por_Secre_tail"/>
    <property type="match status" value="1"/>
</dbReference>
<keyword evidence="1" id="KW-0732">Signal</keyword>
<accession>A0A512RSX2</accession>
<evidence type="ECO:0008006" key="4">
    <source>
        <dbReference type="Google" id="ProtNLM"/>
    </source>
</evidence>
<feature type="signal peptide" evidence="1">
    <location>
        <begin position="1"/>
        <end position="20"/>
    </location>
</feature>
<dbReference type="InterPro" id="IPR018247">
    <property type="entry name" value="EF_Hand_1_Ca_BS"/>
</dbReference>
<gene>
    <name evidence="2" type="ORF">CCY01nite_50600</name>
</gene>
<comment type="caution">
    <text evidence="2">The sequence shown here is derived from an EMBL/GenBank/DDBJ whole genome shotgun (WGS) entry which is preliminary data.</text>
</comment>
<evidence type="ECO:0000256" key="1">
    <source>
        <dbReference type="SAM" id="SignalP"/>
    </source>
</evidence>